<name>A0A0C3GSY4_OIDMZ</name>
<dbReference type="CDD" id="cd16454">
    <property type="entry name" value="RING-H2_PA-TM-RING"/>
    <property type="match status" value="1"/>
</dbReference>
<dbReference type="PANTHER" id="PTHR22765">
    <property type="entry name" value="RING FINGER AND PROTEASE ASSOCIATED DOMAIN-CONTAINING"/>
    <property type="match status" value="1"/>
</dbReference>
<dbReference type="GO" id="GO:0061630">
    <property type="term" value="F:ubiquitin protein ligase activity"/>
    <property type="evidence" value="ECO:0007669"/>
    <property type="project" value="TreeGrafter"/>
</dbReference>
<dbReference type="GO" id="GO:0008270">
    <property type="term" value="F:zinc ion binding"/>
    <property type="evidence" value="ECO:0007669"/>
    <property type="project" value="UniProtKB-KW"/>
</dbReference>
<sequence>MALPLPVQSSWRDPATINPETMAAAQFGNGWELREVNFEIEVLQQRASTINSQATIENNPGEHLHTATTSQMLHNLASKGNICAAADEEDHISDDRMRPDSRAESPICSICTEEVCESQDVKVLLCKHIYHRSCIDPWLLHFGGNCPLWACLSIVTISPSPDPDTTDYGDLPVSVGETPSTSEVAQAYRRLSRSIDSYLASAMSSDVGVNTVHRIQSRGQEELVEMTGTRRGKWLRGAWKTAFKLASG</sequence>
<dbReference type="InParanoid" id="A0A0C3GSY4"/>
<dbReference type="SUPFAM" id="SSF57850">
    <property type="entry name" value="RING/U-box"/>
    <property type="match status" value="1"/>
</dbReference>
<proteinExistence type="predicted"/>
<evidence type="ECO:0000259" key="2">
    <source>
        <dbReference type="PROSITE" id="PS50089"/>
    </source>
</evidence>
<reference evidence="4" key="2">
    <citation type="submission" date="2015-01" db="EMBL/GenBank/DDBJ databases">
        <title>Evolutionary Origins and Diversification of the Mycorrhizal Mutualists.</title>
        <authorList>
            <consortium name="DOE Joint Genome Institute"/>
            <consortium name="Mycorrhizal Genomics Consortium"/>
            <person name="Kohler A."/>
            <person name="Kuo A."/>
            <person name="Nagy L.G."/>
            <person name="Floudas D."/>
            <person name="Copeland A."/>
            <person name="Barry K.W."/>
            <person name="Cichocki N."/>
            <person name="Veneault-Fourrey C."/>
            <person name="LaButti K."/>
            <person name="Lindquist E.A."/>
            <person name="Lipzen A."/>
            <person name="Lundell T."/>
            <person name="Morin E."/>
            <person name="Murat C."/>
            <person name="Riley R."/>
            <person name="Ohm R."/>
            <person name="Sun H."/>
            <person name="Tunlid A."/>
            <person name="Henrissat B."/>
            <person name="Grigoriev I.V."/>
            <person name="Hibbett D.S."/>
            <person name="Martin F."/>
        </authorList>
    </citation>
    <scope>NUCLEOTIDE SEQUENCE [LARGE SCALE GENOMIC DNA]</scope>
    <source>
        <strain evidence="4">Zn</strain>
    </source>
</reference>
<dbReference type="PROSITE" id="PS50089">
    <property type="entry name" value="ZF_RING_2"/>
    <property type="match status" value="1"/>
</dbReference>
<accession>A0A0C3GSY4</accession>
<keyword evidence="1" id="KW-0479">Metal-binding</keyword>
<evidence type="ECO:0000313" key="3">
    <source>
        <dbReference type="EMBL" id="KIM94459.1"/>
    </source>
</evidence>
<evidence type="ECO:0000313" key="4">
    <source>
        <dbReference type="Proteomes" id="UP000054321"/>
    </source>
</evidence>
<dbReference type="SMART" id="SM00184">
    <property type="entry name" value="RING"/>
    <property type="match status" value="1"/>
</dbReference>
<dbReference type="HOGENOM" id="CLU_1120441_0_0_1"/>
<keyword evidence="1" id="KW-0862">Zinc</keyword>
<protein>
    <recommendedName>
        <fullName evidence="2">RING-type domain-containing protein</fullName>
    </recommendedName>
</protein>
<evidence type="ECO:0000256" key="1">
    <source>
        <dbReference type="PROSITE-ProRule" id="PRU00175"/>
    </source>
</evidence>
<dbReference type="Gene3D" id="3.30.40.10">
    <property type="entry name" value="Zinc/RING finger domain, C3HC4 (zinc finger)"/>
    <property type="match status" value="1"/>
</dbReference>
<dbReference type="InterPro" id="IPR001841">
    <property type="entry name" value="Znf_RING"/>
</dbReference>
<dbReference type="EMBL" id="KN832890">
    <property type="protein sequence ID" value="KIM94459.1"/>
    <property type="molecule type" value="Genomic_DNA"/>
</dbReference>
<dbReference type="Pfam" id="PF13639">
    <property type="entry name" value="zf-RING_2"/>
    <property type="match status" value="1"/>
</dbReference>
<dbReference type="STRING" id="913774.A0A0C3GSY4"/>
<keyword evidence="1" id="KW-0863">Zinc-finger</keyword>
<reference evidence="3 4" key="1">
    <citation type="submission" date="2014-04" db="EMBL/GenBank/DDBJ databases">
        <authorList>
            <consortium name="DOE Joint Genome Institute"/>
            <person name="Kuo A."/>
            <person name="Martino E."/>
            <person name="Perotto S."/>
            <person name="Kohler A."/>
            <person name="Nagy L.G."/>
            <person name="Floudas D."/>
            <person name="Copeland A."/>
            <person name="Barry K.W."/>
            <person name="Cichocki N."/>
            <person name="Veneault-Fourrey C."/>
            <person name="LaButti K."/>
            <person name="Lindquist E.A."/>
            <person name="Lipzen A."/>
            <person name="Lundell T."/>
            <person name="Morin E."/>
            <person name="Murat C."/>
            <person name="Sun H."/>
            <person name="Tunlid A."/>
            <person name="Henrissat B."/>
            <person name="Grigoriev I.V."/>
            <person name="Hibbett D.S."/>
            <person name="Martin F."/>
            <person name="Nordberg H.P."/>
            <person name="Cantor M.N."/>
            <person name="Hua S.X."/>
        </authorList>
    </citation>
    <scope>NUCLEOTIDE SEQUENCE [LARGE SCALE GENOMIC DNA]</scope>
    <source>
        <strain evidence="3 4">Zn</strain>
    </source>
</reference>
<dbReference type="Proteomes" id="UP000054321">
    <property type="component" value="Unassembled WGS sequence"/>
</dbReference>
<keyword evidence="4" id="KW-1185">Reference proteome</keyword>
<dbReference type="GO" id="GO:0006511">
    <property type="term" value="P:ubiquitin-dependent protein catabolic process"/>
    <property type="evidence" value="ECO:0007669"/>
    <property type="project" value="TreeGrafter"/>
</dbReference>
<feature type="domain" description="RING-type" evidence="2">
    <location>
        <begin position="108"/>
        <end position="148"/>
    </location>
</feature>
<organism evidence="3 4">
    <name type="scientific">Oidiodendron maius (strain Zn)</name>
    <dbReference type="NCBI Taxonomy" id="913774"/>
    <lineage>
        <taxon>Eukaryota</taxon>
        <taxon>Fungi</taxon>
        <taxon>Dikarya</taxon>
        <taxon>Ascomycota</taxon>
        <taxon>Pezizomycotina</taxon>
        <taxon>Leotiomycetes</taxon>
        <taxon>Leotiomycetes incertae sedis</taxon>
        <taxon>Myxotrichaceae</taxon>
        <taxon>Oidiodendron</taxon>
    </lineage>
</organism>
<dbReference type="PANTHER" id="PTHR22765:SF434">
    <property type="entry name" value="GB|AAD18119.1-RELATED"/>
    <property type="match status" value="1"/>
</dbReference>
<gene>
    <name evidence="3" type="ORF">OIDMADRAFT_35007</name>
</gene>
<dbReference type="InterPro" id="IPR051826">
    <property type="entry name" value="E3_ubiquitin-ligase_domain"/>
</dbReference>
<dbReference type="InterPro" id="IPR013083">
    <property type="entry name" value="Znf_RING/FYVE/PHD"/>
</dbReference>
<dbReference type="OrthoDB" id="8062037at2759"/>
<dbReference type="GO" id="GO:0005737">
    <property type="term" value="C:cytoplasm"/>
    <property type="evidence" value="ECO:0007669"/>
    <property type="project" value="TreeGrafter"/>
</dbReference>
<dbReference type="AlphaFoldDB" id="A0A0C3GSY4"/>